<sequence length="144" mass="15990">MNYYVNVGFTIVLLIVLTMGAFAIDYIGKVLQKSIKPKYLKSTIIFMLLLLMAGASFALSTLGDWRFIDTIFVTSLCFFGLGWITNITNRASRNAAGTTAKFITNNAYKHQYEAAGTYRMSLYFLASLIFLAGSWTVAFAAAFL</sequence>
<keyword evidence="1" id="KW-0812">Transmembrane</keyword>
<gene>
    <name evidence="2" type="ORF">GA0061094_3879</name>
</gene>
<feature type="transmembrane region" description="Helical" evidence="1">
    <location>
        <begin position="39"/>
        <end position="59"/>
    </location>
</feature>
<feature type="transmembrane region" description="Helical" evidence="1">
    <location>
        <begin position="122"/>
        <end position="143"/>
    </location>
</feature>
<evidence type="ECO:0000313" key="2">
    <source>
        <dbReference type="EMBL" id="SCC30977.1"/>
    </source>
</evidence>
<dbReference type="RefSeq" id="WP_058299730.1">
    <property type="nucleotide sequence ID" value="NZ_FMAU01000006.1"/>
</dbReference>
<reference evidence="3" key="1">
    <citation type="submission" date="2016-08" db="EMBL/GenBank/DDBJ databases">
        <authorList>
            <person name="Varghese N."/>
            <person name="Submissions Spin"/>
        </authorList>
    </citation>
    <scope>NUCLEOTIDE SEQUENCE [LARGE SCALE GENOMIC DNA]</scope>
    <source>
        <strain evidence="3">SGD-1123</strain>
    </source>
</reference>
<feature type="transmembrane region" description="Helical" evidence="1">
    <location>
        <begin position="6"/>
        <end position="27"/>
    </location>
</feature>
<proteinExistence type="predicted"/>
<evidence type="ECO:0000313" key="3">
    <source>
        <dbReference type="Proteomes" id="UP000181997"/>
    </source>
</evidence>
<evidence type="ECO:0000256" key="1">
    <source>
        <dbReference type="SAM" id="Phobius"/>
    </source>
</evidence>
<protein>
    <submittedName>
        <fullName evidence="2">Uncharacterized protein</fullName>
    </submittedName>
</protein>
<dbReference type="OrthoDB" id="2876697at2"/>
<keyword evidence="3" id="KW-1185">Reference proteome</keyword>
<name>A0A0V8HAF9_9BACI</name>
<organism evidence="2 3">
    <name type="scientific">[Bacillus] enclensis</name>
    <dbReference type="NCBI Taxonomy" id="1402860"/>
    <lineage>
        <taxon>Bacteria</taxon>
        <taxon>Bacillati</taxon>
        <taxon>Bacillota</taxon>
        <taxon>Bacilli</taxon>
        <taxon>Bacillales</taxon>
        <taxon>Bacillaceae</taxon>
        <taxon>Rossellomorea</taxon>
    </lineage>
</organism>
<keyword evidence="1" id="KW-1133">Transmembrane helix</keyword>
<keyword evidence="1" id="KW-0472">Membrane</keyword>
<accession>A0A0V8HAF9</accession>
<dbReference type="Proteomes" id="UP000181997">
    <property type="component" value="Unassembled WGS sequence"/>
</dbReference>
<dbReference type="AlphaFoldDB" id="A0A0V8HAF9"/>
<feature type="transmembrane region" description="Helical" evidence="1">
    <location>
        <begin position="65"/>
        <end position="84"/>
    </location>
</feature>
<dbReference type="EMBL" id="FMAU01000006">
    <property type="protein sequence ID" value="SCC30977.1"/>
    <property type="molecule type" value="Genomic_DNA"/>
</dbReference>